<reference evidence="2" key="1">
    <citation type="journal article" date="2021" name="Sci. Rep.">
        <title>Diploid genomic architecture of Nitzschia inconspicua, an elite biomass production diatom.</title>
        <authorList>
            <person name="Oliver A."/>
            <person name="Podell S."/>
            <person name="Pinowska A."/>
            <person name="Traller J.C."/>
            <person name="Smith S.R."/>
            <person name="McClure R."/>
            <person name="Beliaev A."/>
            <person name="Bohutskyi P."/>
            <person name="Hill E.A."/>
            <person name="Rabines A."/>
            <person name="Zheng H."/>
            <person name="Allen L.Z."/>
            <person name="Kuo A."/>
            <person name="Grigoriev I.V."/>
            <person name="Allen A.E."/>
            <person name="Hazlebeck D."/>
            <person name="Allen E.E."/>
        </authorList>
    </citation>
    <scope>NUCLEOTIDE SEQUENCE</scope>
    <source>
        <strain evidence="2">Hildebrandi</strain>
    </source>
</reference>
<feature type="compositionally biased region" description="Basic and acidic residues" evidence="1">
    <location>
        <begin position="164"/>
        <end position="178"/>
    </location>
</feature>
<keyword evidence="3" id="KW-1185">Reference proteome</keyword>
<dbReference type="AlphaFoldDB" id="A0A9K3L742"/>
<feature type="compositionally biased region" description="Low complexity" evidence="1">
    <location>
        <begin position="128"/>
        <end position="144"/>
    </location>
</feature>
<gene>
    <name evidence="2" type="ORF">IV203_001767</name>
</gene>
<feature type="region of interest" description="Disordered" evidence="1">
    <location>
        <begin position="240"/>
        <end position="319"/>
    </location>
</feature>
<accession>A0A9K3L742</accession>
<dbReference type="EMBL" id="JAGRRH010000015">
    <property type="protein sequence ID" value="KAG7357079.1"/>
    <property type="molecule type" value="Genomic_DNA"/>
</dbReference>
<feature type="compositionally biased region" description="Basic and acidic residues" evidence="1">
    <location>
        <begin position="286"/>
        <end position="297"/>
    </location>
</feature>
<evidence type="ECO:0000256" key="1">
    <source>
        <dbReference type="SAM" id="MobiDB-lite"/>
    </source>
</evidence>
<evidence type="ECO:0000313" key="3">
    <source>
        <dbReference type="Proteomes" id="UP000693970"/>
    </source>
</evidence>
<sequence>MEEFSYGDDYYTDDGSSFRTSLTHYSIDPSMTTQTEMNKQHHGLCFSRLEHACRTSCDALWWFFTESSSPAERQRQASNALPKRSHRLRIIDSDVDGPTSSYAADPSSRQHEVPPIKWKKKGNSANISLQPSSSSGLSSSESSSVEAAQGEGKGGVDGDIAASIRDDKQTDERHDFANKETIVTFKPDGQNSSRMSKSEHVRELQTVDSKVLHRRRKQKKVKDVIRFKNLNDPEVISANLPTTAEPATGGHQRTKRLSGIPPRSPRKDCRTKNSGNMQQRRGGILRKSEEHSTDVHSDAVASSSSDPNHCDHIQESNDLGTVRDASFQAEAVPARTLDEMDVAQLQGISGQHPNELENAISLADLNHYIENDGFAESRCFFPTTSARDDTNTIRDQDDDISRISIPNVEQAWSKDKFVVYPTSQEPISIAHTDASIRYHHKATSCHQATKSSNTKASSSLSVSSLNSARYAKEKFLRSRLSFDYKEKVVLSQEIAARNETKKPREKPQQRRSTQNAASVASMDRHVRRGHIRVRAEDETMSAY</sequence>
<feature type="region of interest" description="Disordered" evidence="1">
    <location>
        <begin position="91"/>
        <end position="206"/>
    </location>
</feature>
<reference evidence="2" key="2">
    <citation type="submission" date="2021-04" db="EMBL/GenBank/DDBJ databases">
        <authorList>
            <person name="Podell S."/>
        </authorList>
    </citation>
    <scope>NUCLEOTIDE SEQUENCE</scope>
    <source>
        <strain evidence="2">Hildebrandi</strain>
    </source>
</reference>
<organism evidence="2 3">
    <name type="scientific">Nitzschia inconspicua</name>
    <dbReference type="NCBI Taxonomy" id="303405"/>
    <lineage>
        <taxon>Eukaryota</taxon>
        <taxon>Sar</taxon>
        <taxon>Stramenopiles</taxon>
        <taxon>Ochrophyta</taxon>
        <taxon>Bacillariophyta</taxon>
        <taxon>Bacillariophyceae</taxon>
        <taxon>Bacillariophycidae</taxon>
        <taxon>Bacillariales</taxon>
        <taxon>Bacillariaceae</taxon>
        <taxon>Nitzschia</taxon>
    </lineage>
</organism>
<feature type="compositionally biased region" description="Basic and acidic residues" evidence="1">
    <location>
        <begin position="496"/>
        <end position="508"/>
    </location>
</feature>
<feature type="compositionally biased region" description="Basic and acidic residues" evidence="1">
    <location>
        <begin position="196"/>
        <end position="205"/>
    </location>
</feature>
<name>A0A9K3L742_9STRA</name>
<dbReference type="Proteomes" id="UP000693970">
    <property type="component" value="Unassembled WGS sequence"/>
</dbReference>
<feature type="region of interest" description="Disordered" evidence="1">
    <location>
        <begin position="495"/>
        <end position="543"/>
    </location>
</feature>
<proteinExistence type="predicted"/>
<protein>
    <submittedName>
        <fullName evidence="2">Uncharacterized protein</fullName>
    </submittedName>
</protein>
<evidence type="ECO:0000313" key="2">
    <source>
        <dbReference type="EMBL" id="KAG7357079.1"/>
    </source>
</evidence>
<comment type="caution">
    <text evidence="2">The sequence shown here is derived from an EMBL/GenBank/DDBJ whole genome shotgun (WGS) entry which is preliminary data.</text>
</comment>